<dbReference type="RefSeq" id="XP_022283985.1">
    <property type="nucleotide sequence ID" value="XM_022429045.1"/>
</dbReference>
<dbReference type="Proteomes" id="UP000078397">
    <property type="component" value="Unassembled WGS sequence"/>
</dbReference>
<dbReference type="InterPro" id="IPR013087">
    <property type="entry name" value="Znf_C2H2_type"/>
</dbReference>
<proteinExistence type="predicted"/>
<dbReference type="InterPro" id="IPR022698">
    <property type="entry name" value="OrsD"/>
</dbReference>
<dbReference type="GeneID" id="28858681"/>
<evidence type="ECO:0000313" key="4">
    <source>
        <dbReference type="Proteomes" id="UP000078397"/>
    </source>
</evidence>
<feature type="region of interest" description="Disordered" evidence="1">
    <location>
        <begin position="424"/>
        <end position="448"/>
    </location>
</feature>
<dbReference type="STRING" id="1380566.A0A179F178"/>
<gene>
    <name evidence="3" type="ORF">VFPPC_16935</name>
</gene>
<dbReference type="AlphaFoldDB" id="A0A179F178"/>
<evidence type="ECO:0000313" key="3">
    <source>
        <dbReference type="EMBL" id="OAQ58899.2"/>
    </source>
</evidence>
<dbReference type="EMBL" id="LSBJ02000013">
    <property type="protein sequence ID" value="OAQ58899.2"/>
    <property type="molecule type" value="Genomic_DNA"/>
</dbReference>
<dbReference type="Pfam" id="PF12013">
    <property type="entry name" value="OrsD"/>
    <property type="match status" value="1"/>
</dbReference>
<dbReference type="OrthoDB" id="5104293at2759"/>
<name>A0A179F178_METCM</name>
<keyword evidence="4" id="KW-1185">Reference proteome</keyword>
<comment type="caution">
    <text evidence="3">The sequence shown here is derived from an EMBL/GenBank/DDBJ whole genome shotgun (WGS) entry which is preliminary data.</text>
</comment>
<organism evidence="3 4">
    <name type="scientific">Pochonia chlamydosporia 170</name>
    <dbReference type="NCBI Taxonomy" id="1380566"/>
    <lineage>
        <taxon>Eukaryota</taxon>
        <taxon>Fungi</taxon>
        <taxon>Dikarya</taxon>
        <taxon>Ascomycota</taxon>
        <taxon>Pezizomycotina</taxon>
        <taxon>Sordariomycetes</taxon>
        <taxon>Hypocreomycetidae</taxon>
        <taxon>Hypocreales</taxon>
        <taxon>Clavicipitaceae</taxon>
        <taxon>Pochonia</taxon>
    </lineage>
</organism>
<feature type="domain" description="C2H2-type" evidence="2">
    <location>
        <begin position="95"/>
        <end position="118"/>
    </location>
</feature>
<sequence>MGSTTSSIYPLMHDAAYPFLFCTLCKYAVLVPSICDHLKDVHDDKISTNQRKAVREAASRLSGMYQRKEDMINYKFPSLGDCPIPHLRDAVTDGLRCNECGWITRSKPRMRAHCGKTHAGGSNLRWRANVHCQRLFAKGPNSVWFEVSRQEDVVSSDLTAWLFGGDTSLQAGQTDTGYYNTTGDIEPCQPTIDVNDAEAPNRPIEQSSQPKVELIDQPISSSQSRLDSARLDPSWFAVAKSRACCVLCTVRGFEWRCMLSMTSSAAAAKESRTKEAQRANRAAACDLCGLQDDWHETNTRGPEVADSRLQDDKLICVARMVALWEQMKLAGASIGNFDAKQMAVACTWLETGNTDIYSDTGGNIGTREQNNKYETPRGKTVIQKNGQITPADEREESVDMFVGEELSIIEMDAIQSSISAPVSSGYKRKASNDLDSSPLAKSRRTGEAIDERECAVPSLFNEAIVAQVRRTDTGMWHEAMRQHELDAYTKWLEQYLSGHGDNRSKAVEFRRLHNTWKGRCGICWFSCRAAKHSPDMCPHKSSATWRSAMQQADVIRSKVLTKRTVEGKAVGWPASSGCWKCGLPAWRCDSFERIPSRFFRPRVPEVACPDENLLRHIAGSVLAHFEAGAACVVAHVKESWGQEKTRLDSQDGIEWLQDYSCWTNPECSFFALVVFELEKFGALARSI</sequence>
<dbReference type="KEGG" id="pchm:VFPPC_16935"/>
<evidence type="ECO:0000256" key="1">
    <source>
        <dbReference type="SAM" id="MobiDB-lite"/>
    </source>
</evidence>
<feature type="domain" description="C2H2-type" evidence="2">
    <location>
        <begin position="20"/>
        <end position="42"/>
    </location>
</feature>
<reference evidence="3 4" key="1">
    <citation type="journal article" date="2016" name="PLoS Pathog.">
        <title>Biosynthesis of antibiotic leucinostatins in bio-control fungus Purpureocillium lilacinum and their inhibition on phytophthora revealed by genome mining.</title>
        <authorList>
            <person name="Wang G."/>
            <person name="Liu Z."/>
            <person name="Lin R."/>
            <person name="Li E."/>
            <person name="Mao Z."/>
            <person name="Ling J."/>
            <person name="Yang Y."/>
            <person name="Yin W.B."/>
            <person name="Xie B."/>
        </authorList>
    </citation>
    <scope>NUCLEOTIDE SEQUENCE [LARGE SCALE GENOMIC DNA]</scope>
    <source>
        <strain evidence="3">170</strain>
    </source>
</reference>
<dbReference type="SMART" id="SM00355">
    <property type="entry name" value="ZnF_C2H2"/>
    <property type="match status" value="2"/>
</dbReference>
<evidence type="ECO:0000259" key="2">
    <source>
        <dbReference type="SMART" id="SM00355"/>
    </source>
</evidence>
<protein>
    <recommendedName>
        <fullName evidence="2">C2H2-type domain-containing protein</fullName>
    </recommendedName>
</protein>
<accession>A0A179F178</accession>